<reference evidence="1 2" key="1">
    <citation type="journal article" date="2016" name="Nat. Commun.">
        <title>Extremotolerant tardigrade genome and improved radiotolerance of human cultured cells by tardigrade-unique protein.</title>
        <authorList>
            <person name="Hashimoto T."/>
            <person name="Horikawa D.D."/>
            <person name="Saito Y."/>
            <person name="Kuwahara H."/>
            <person name="Kozuka-Hata H."/>
            <person name="Shin-I T."/>
            <person name="Minakuchi Y."/>
            <person name="Ohishi K."/>
            <person name="Motoyama A."/>
            <person name="Aizu T."/>
            <person name="Enomoto A."/>
            <person name="Kondo K."/>
            <person name="Tanaka S."/>
            <person name="Hara Y."/>
            <person name="Koshikawa S."/>
            <person name="Sagara H."/>
            <person name="Miura T."/>
            <person name="Yokobori S."/>
            <person name="Miyagawa K."/>
            <person name="Suzuki Y."/>
            <person name="Kubo T."/>
            <person name="Oyama M."/>
            <person name="Kohara Y."/>
            <person name="Fujiyama A."/>
            <person name="Arakawa K."/>
            <person name="Katayama T."/>
            <person name="Toyoda A."/>
            <person name="Kunieda T."/>
        </authorList>
    </citation>
    <scope>NUCLEOTIDE SEQUENCE [LARGE SCALE GENOMIC DNA]</scope>
    <source>
        <strain evidence="1 2">YOKOZUNA-1</strain>
    </source>
</reference>
<protein>
    <submittedName>
        <fullName evidence="1">Uncharacterized protein</fullName>
    </submittedName>
</protein>
<keyword evidence="2" id="KW-1185">Reference proteome</keyword>
<dbReference type="Proteomes" id="UP000186922">
    <property type="component" value="Unassembled WGS sequence"/>
</dbReference>
<gene>
    <name evidence="1" type="primary">RvY_12387</name>
    <name evidence="1" type="synonym">RvY_12387.2</name>
    <name evidence="1" type="ORF">RvY_12387-2</name>
</gene>
<evidence type="ECO:0000313" key="2">
    <source>
        <dbReference type="Proteomes" id="UP000186922"/>
    </source>
</evidence>
<proteinExistence type="predicted"/>
<comment type="caution">
    <text evidence="1">The sequence shown here is derived from an EMBL/GenBank/DDBJ whole genome shotgun (WGS) entry which is preliminary data.</text>
</comment>
<sequence length="114" mass="13078">MPRKQVFLVLWQTPFPVGRRSTCSICTRPSPTATALCEFRTLITPTSSRASATKIWGRTIKLNLTSSRYRRAVKSGKVFYKPKCIWTCPSICPLSWPTTALASRRKMTKRRLKR</sequence>
<dbReference type="AlphaFoldDB" id="A0A1D1VJC7"/>
<name>A0A1D1VJC7_RAMVA</name>
<dbReference type="EMBL" id="BDGG01000007">
    <property type="protein sequence ID" value="GAV01727.1"/>
    <property type="molecule type" value="Genomic_DNA"/>
</dbReference>
<accession>A0A1D1VJC7</accession>
<organism evidence="1 2">
    <name type="scientific">Ramazzottius varieornatus</name>
    <name type="common">Water bear</name>
    <name type="synonym">Tardigrade</name>
    <dbReference type="NCBI Taxonomy" id="947166"/>
    <lineage>
        <taxon>Eukaryota</taxon>
        <taxon>Metazoa</taxon>
        <taxon>Ecdysozoa</taxon>
        <taxon>Tardigrada</taxon>
        <taxon>Eutardigrada</taxon>
        <taxon>Parachela</taxon>
        <taxon>Hypsibioidea</taxon>
        <taxon>Ramazzottiidae</taxon>
        <taxon>Ramazzottius</taxon>
    </lineage>
</organism>
<evidence type="ECO:0000313" key="1">
    <source>
        <dbReference type="EMBL" id="GAV01727.1"/>
    </source>
</evidence>